<dbReference type="GO" id="GO:0004526">
    <property type="term" value="F:ribonuclease P activity"/>
    <property type="evidence" value="ECO:0007669"/>
    <property type="project" value="UniProtKB-EC"/>
</dbReference>
<evidence type="ECO:0000256" key="6">
    <source>
        <dbReference type="ARBA" id="ARBA00022884"/>
    </source>
</evidence>
<comment type="function">
    <text evidence="1">RNaseP catalyzes the removal of the 5'-leader sequence from pre-tRNA to produce the mature 5'-terminus. It can also cleave other RNA substrates such as 4.5S RNA. The protein component plays an auxiliary but essential role in vivo by binding to the 5'-leader sequence and broadening the substrate specificity of the ribozyme.</text>
</comment>
<evidence type="ECO:0000256" key="5">
    <source>
        <dbReference type="ARBA" id="ARBA00022801"/>
    </source>
</evidence>
<dbReference type="EC" id="3.1.26.5" evidence="7"/>
<dbReference type="PANTHER" id="PTHR33992">
    <property type="entry name" value="RIBONUCLEASE P PROTEIN COMPONENT"/>
    <property type="match status" value="1"/>
</dbReference>
<dbReference type="Pfam" id="PF00825">
    <property type="entry name" value="Ribonuclease_P"/>
    <property type="match status" value="1"/>
</dbReference>
<dbReference type="InterPro" id="IPR020568">
    <property type="entry name" value="Ribosomal_Su5_D2-typ_SF"/>
</dbReference>
<keyword evidence="6" id="KW-0694">RNA-binding</keyword>
<dbReference type="SUPFAM" id="SSF54211">
    <property type="entry name" value="Ribosomal protein S5 domain 2-like"/>
    <property type="match status" value="1"/>
</dbReference>
<dbReference type="AlphaFoldDB" id="A0A6J4IEI7"/>
<dbReference type="PANTHER" id="PTHR33992:SF1">
    <property type="entry name" value="RIBONUCLEASE P PROTEIN COMPONENT"/>
    <property type="match status" value="1"/>
</dbReference>
<organism evidence="7">
    <name type="scientific">uncultured Acidimicrobiales bacterium</name>
    <dbReference type="NCBI Taxonomy" id="310071"/>
    <lineage>
        <taxon>Bacteria</taxon>
        <taxon>Bacillati</taxon>
        <taxon>Actinomycetota</taxon>
        <taxon>Acidimicrobiia</taxon>
        <taxon>Acidimicrobiales</taxon>
        <taxon>environmental samples</taxon>
    </lineage>
</organism>
<keyword evidence="4" id="KW-0255">Endonuclease</keyword>
<dbReference type="InterPro" id="IPR014721">
    <property type="entry name" value="Ribsml_uS5_D2-typ_fold_subgr"/>
</dbReference>
<dbReference type="InterPro" id="IPR000100">
    <property type="entry name" value="RNase_P"/>
</dbReference>
<evidence type="ECO:0000313" key="7">
    <source>
        <dbReference type="EMBL" id="CAA9248070.1"/>
    </source>
</evidence>
<keyword evidence="2" id="KW-0819">tRNA processing</keyword>
<evidence type="ECO:0000256" key="4">
    <source>
        <dbReference type="ARBA" id="ARBA00022759"/>
    </source>
</evidence>
<evidence type="ECO:0000256" key="1">
    <source>
        <dbReference type="ARBA" id="ARBA00002663"/>
    </source>
</evidence>
<evidence type="ECO:0000256" key="3">
    <source>
        <dbReference type="ARBA" id="ARBA00022722"/>
    </source>
</evidence>
<sequence length="88" mass="9466">MRRGPITVTWLAGDPAEPPRVAYAIGRRAGGAVVRNRIRRRLRAITREVGAQLRPGAYLFGATAAAASLSYGDLRATVCQALDALHRP</sequence>
<protein>
    <submittedName>
        <fullName evidence="7">Ribonuclease P protein component</fullName>
        <ecNumber evidence="7">3.1.26.5</ecNumber>
    </submittedName>
</protein>
<keyword evidence="5 7" id="KW-0378">Hydrolase</keyword>
<reference evidence="7" key="1">
    <citation type="submission" date="2020-02" db="EMBL/GenBank/DDBJ databases">
        <authorList>
            <person name="Meier V. D."/>
        </authorList>
    </citation>
    <scope>NUCLEOTIDE SEQUENCE</scope>
    <source>
        <strain evidence="7">AVDCRST_MAG10</strain>
    </source>
</reference>
<dbReference type="GO" id="GO:0030677">
    <property type="term" value="C:ribonuclease P complex"/>
    <property type="evidence" value="ECO:0007669"/>
    <property type="project" value="TreeGrafter"/>
</dbReference>
<gene>
    <name evidence="7" type="ORF">AVDCRST_MAG10-2016</name>
</gene>
<dbReference type="GO" id="GO:0042781">
    <property type="term" value="F:3'-tRNA processing endoribonuclease activity"/>
    <property type="evidence" value="ECO:0007669"/>
    <property type="project" value="TreeGrafter"/>
</dbReference>
<keyword evidence="3" id="KW-0540">Nuclease</keyword>
<proteinExistence type="predicted"/>
<dbReference type="InterPro" id="IPR020539">
    <property type="entry name" value="RNase_P_CS"/>
</dbReference>
<dbReference type="PROSITE" id="PS00648">
    <property type="entry name" value="RIBONUCLEASE_P"/>
    <property type="match status" value="1"/>
</dbReference>
<accession>A0A6J4IEI7</accession>
<evidence type="ECO:0000256" key="2">
    <source>
        <dbReference type="ARBA" id="ARBA00022694"/>
    </source>
</evidence>
<dbReference type="GO" id="GO:0000049">
    <property type="term" value="F:tRNA binding"/>
    <property type="evidence" value="ECO:0007669"/>
    <property type="project" value="InterPro"/>
</dbReference>
<dbReference type="Gene3D" id="3.30.230.10">
    <property type="match status" value="1"/>
</dbReference>
<name>A0A6J4IEI7_9ACTN</name>
<dbReference type="EMBL" id="CADCTB010000129">
    <property type="protein sequence ID" value="CAA9248070.1"/>
    <property type="molecule type" value="Genomic_DNA"/>
</dbReference>